<dbReference type="PANTHER" id="PTHR11699">
    <property type="entry name" value="ALDEHYDE DEHYDROGENASE-RELATED"/>
    <property type="match status" value="1"/>
</dbReference>
<evidence type="ECO:0000259" key="10">
    <source>
        <dbReference type="Pfam" id="PF00171"/>
    </source>
</evidence>
<dbReference type="InterPro" id="IPR016163">
    <property type="entry name" value="Ald_DH_C"/>
</dbReference>
<evidence type="ECO:0000256" key="4">
    <source>
        <dbReference type="ARBA" id="ARBA00024226"/>
    </source>
</evidence>
<gene>
    <name evidence="12" type="ORF">B2J93_9526</name>
</gene>
<evidence type="ECO:0000256" key="3">
    <source>
        <dbReference type="ARBA" id="ARBA00023002"/>
    </source>
</evidence>
<dbReference type="Pfam" id="PF23658">
    <property type="entry name" value="PDZ_CPAF_rel"/>
    <property type="match status" value="1"/>
</dbReference>
<dbReference type="PROSITE" id="PS00687">
    <property type="entry name" value="ALDEHYDE_DEHYDR_GLU"/>
    <property type="match status" value="1"/>
</dbReference>
<dbReference type="STRING" id="503106.A0A218ZG28"/>
<dbReference type="InterPro" id="IPR015590">
    <property type="entry name" value="Aldehyde_DH_dom"/>
</dbReference>
<feature type="domain" description="CPAF-like PDZ" evidence="11">
    <location>
        <begin position="951"/>
        <end position="1071"/>
    </location>
</feature>
<evidence type="ECO:0000313" key="13">
    <source>
        <dbReference type="Proteomes" id="UP000242519"/>
    </source>
</evidence>
<evidence type="ECO:0000256" key="6">
    <source>
        <dbReference type="ARBA" id="ARBA00049194"/>
    </source>
</evidence>
<keyword evidence="13" id="KW-1185">Reference proteome</keyword>
<protein>
    <recommendedName>
        <fullName evidence="4">aldehyde dehydrogenase (NAD(+))</fullName>
        <ecNumber evidence="4">1.2.1.3</ecNumber>
    </recommendedName>
</protein>
<dbReference type="Gene3D" id="3.40.309.10">
    <property type="entry name" value="Aldehyde Dehydrogenase, Chain A, domain 2"/>
    <property type="match status" value="1"/>
</dbReference>
<dbReference type="Gene3D" id="3.40.605.10">
    <property type="entry name" value="Aldehyde Dehydrogenase, Chain A, domain 1"/>
    <property type="match status" value="1"/>
</dbReference>
<keyword evidence="3 8" id="KW-0560">Oxidoreductase</keyword>
<dbReference type="InterPro" id="IPR016161">
    <property type="entry name" value="Ald_DH/histidinol_DH"/>
</dbReference>
<dbReference type="FunFam" id="3.40.309.10:FF:000010">
    <property type="entry name" value="Gamma-aminobutyraldehyde dehydrogenase"/>
    <property type="match status" value="1"/>
</dbReference>
<dbReference type="GO" id="GO:0004029">
    <property type="term" value="F:aldehyde dehydrogenase (NAD+) activity"/>
    <property type="evidence" value="ECO:0007669"/>
    <property type="project" value="UniProtKB-EC"/>
</dbReference>
<dbReference type="SUPFAM" id="SSF52096">
    <property type="entry name" value="ClpP/crotonase"/>
    <property type="match status" value="1"/>
</dbReference>
<feature type="region of interest" description="Disordered" evidence="9">
    <location>
        <begin position="516"/>
        <end position="538"/>
    </location>
</feature>
<evidence type="ECO:0000256" key="5">
    <source>
        <dbReference type="ARBA" id="ARBA00035632"/>
    </source>
</evidence>
<dbReference type="InterPro" id="IPR029510">
    <property type="entry name" value="Ald_DH_CS_GLU"/>
</dbReference>
<feature type="active site" evidence="7">
    <location>
        <position position="251"/>
    </location>
</feature>
<feature type="domain" description="Aldehyde dehydrogenase" evidence="10">
    <location>
        <begin position="19"/>
        <end position="474"/>
    </location>
</feature>
<evidence type="ECO:0000256" key="8">
    <source>
        <dbReference type="RuleBase" id="RU003345"/>
    </source>
</evidence>
<proteinExistence type="inferred from homology"/>
<comment type="pathway">
    <text evidence="5">Aromatic compound metabolism; naphthalene degradation.</text>
</comment>
<evidence type="ECO:0000259" key="11">
    <source>
        <dbReference type="Pfam" id="PF23658"/>
    </source>
</evidence>
<comment type="catalytic activity">
    <reaction evidence="6">
        <text>an aldehyde + NAD(+) + H2O = a carboxylate + NADH + 2 H(+)</text>
        <dbReference type="Rhea" id="RHEA:16185"/>
        <dbReference type="ChEBI" id="CHEBI:15377"/>
        <dbReference type="ChEBI" id="CHEBI:15378"/>
        <dbReference type="ChEBI" id="CHEBI:17478"/>
        <dbReference type="ChEBI" id="CHEBI:29067"/>
        <dbReference type="ChEBI" id="CHEBI:57540"/>
        <dbReference type="ChEBI" id="CHEBI:57945"/>
        <dbReference type="EC" id="1.2.1.3"/>
    </reaction>
</comment>
<evidence type="ECO:0000256" key="2">
    <source>
        <dbReference type="ARBA" id="ARBA00022797"/>
    </source>
</evidence>
<dbReference type="InterPro" id="IPR029045">
    <property type="entry name" value="ClpP/crotonase-like_dom_sf"/>
</dbReference>
<evidence type="ECO:0000256" key="7">
    <source>
        <dbReference type="PROSITE-ProRule" id="PRU10007"/>
    </source>
</evidence>
<reference evidence="12 13" key="1">
    <citation type="submission" date="2017-04" db="EMBL/GenBank/DDBJ databases">
        <title>Draft genome sequence of Marssonina coronaria NL1: causal agent of apple blotch.</title>
        <authorList>
            <person name="Cheng Q."/>
        </authorList>
    </citation>
    <scope>NUCLEOTIDE SEQUENCE [LARGE SCALE GENOMIC DNA]</scope>
    <source>
        <strain evidence="12 13">NL1</strain>
    </source>
</reference>
<sequence>MAFVPHRSNWVNGAYQAPSETRIDVVNPATEDILATIDSTPFEAVESIVQASLRNFSSGAWSKSDASTRYTVLSTAAVLLRSRLPEFIQLETQQTGRPIREMRAQLARIPEWLEYFASLARTHEGRVTPFKGPVVNTLTRLPLGVVVQITPWNHPLLIATKKLGAALAAGNSVIIKPSELAPLSVLQMGKLFQEAGLPDGTLQIVAGLGRETGRFLCESPLISKIDLTGGLATYAAIAPHASRSLIPITAELGGKAPICIFPSMSVEKAVKAALFASFIASGQTCVTGSRLLVHSAIYEDFVKLLVERTQMLRVGDPMDEKTQIGAVISQASVERCASFVTQAAIENGNVLCGGGSARVNGKGFFFQPTLVETSAESNLSCNEVFGPVIAIIRCRSEEEIVSIANGTSFALGASVWTNDFSQAHRVAENIDAGIVWINGHHLNDPSSPWGGFKESGMGKENGIEAFESYTKVKSTIINYGQEPTWFDDEVENARSDARKTWWQMGPKPLVLSGALAEADEGCRPESTADPPPSSLASRLRHDRLSDLVSSRLLPANGSSSPTVHTGPWPRTCTPHLRPPPSRRPRYRNALGEGQHAGPRALGCAVPGAVDLDVVWRYPTGSQIEADWRRPRIEPRRAASARNGRCYLSNLPFSAASSDPLVLRCLLTSTTCPGVPEAAPIGQVGGGPRNRIVEPAQLDGPPARLSRCGERRQVGGRSTRCLRRPLAHHDHEAPRRVGVPVCRHEPPHPHPPGHDGGSTLRDRQLSACRERCPAILCHAHAPLLCAGWLQRHPARTGVGAVLERVQLHPRKHFSAASLGDADSQSDGGVRACEQIVFAPESRFPIGYARPYRDYTLPDGEGPDGLTDSLPATPTVAAQLAHDCLNSVPLNKTAALQLVDSMEPYLEWQSGEQNAASRAAAAQFQEDLYQVFARAHDGHFIYYPDALTKAFEWGRQRSLVSISEDGSSLPVIKLYEDVISSPATASVVTAINGVDASKYVADFIFTASFNQDADAAYNTMFFEKAFVAGGMGNGYFSGGGRIRYIYPGPNTTFAFANGTTLVTQNIAKVKGQFSAVTDGASFYTAFCTGPQSPSSEKSEKGLRAAALNATGYPAPVITTGDSIVSGYYLEGAGFEDVAVISLLAFESDSAIEFQSVAEQFFARARADGKTKLVIDLSANAGGYILQGYDLFRQLFPGIVQDGYTRWRESDTLQTIAEIFSADSANFDPDTATSDQINEAESFFNYRFDLNLTNQPFPSFASKFGPSVRDGINYTEIARWNLDDPLTTSNDTYGLGTDVTGYGSRRNFTQPFEASNIILLLDGYCASTCTLFTTFMRTQAGVRSIAMGGRPQPGPIQGVGGIKGAQILEWSDILDAAQRALKSNATSPAQAAVLGKLTAYPIDRASSTGINVRDNILPANLGDGLPAQFVREEADCRMFYTGDMLTDVTALWKAAAGAAFNGERCVSGGLDSSGARLTEEKKKGATRPVSMKPGLRRPKQKVSAEWVERHGRKAIP</sequence>
<comment type="caution">
    <text evidence="12">The sequence shown here is derived from an EMBL/GenBank/DDBJ whole genome shotgun (WGS) entry which is preliminary data.</text>
</comment>
<name>A0A218ZG28_9HELO</name>
<keyword evidence="2" id="KW-0058">Aromatic hydrocarbons catabolism</keyword>
<dbReference type="Gene3D" id="3.90.226.10">
    <property type="entry name" value="2-enoyl-CoA Hydratase, Chain A, domain 1"/>
    <property type="match status" value="1"/>
</dbReference>
<accession>A0A218ZG28</accession>
<dbReference type="Proteomes" id="UP000242519">
    <property type="component" value="Unassembled WGS sequence"/>
</dbReference>
<evidence type="ECO:0000256" key="1">
    <source>
        <dbReference type="ARBA" id="ARBA00009986"/>
    </source>
</evidence>
<dbReference type="SUPFAM" id="SSF53720">
    <property type="entry name" value="ALDH-like"/>
    <property type="match status" value="1"/>
</dbReference>
<dbReference type="EC" id="1.2.1.3" evidence="4"/>
<dbReference type="Pfam" id="PF00171">
    <property type="entry name" value="Aldedh"/>
    <property type="match status" value="1"/>
</dbReference>
<dbReference type="EMBL" id="MZNU01000026">
    <property type="protein sequence ID" value="OWP06928.1"/>
    <property type="molecule type" value="Genomic_DNA"/>
</dbReference>
<feature type="region of interest" description="Disordered" evidence="9">
    <location>
        <begin position="1468"/>
        <end position="1513"/>
    </location>
</feature>
<organism evidence="12 13">
    <name type="scientific">Diplocarpon coronariae</name>
    <dbReference type="NCBI Taxonomy" id="2795749"/>
    <lineage>
        <taxon>Eukaryota</taxon>
        <taxon>Fungi</taxon>
        <taxon>Dikarya</taxon>
        <taxon>Ascomycota</taxon>
        <taxon>Pezizomycotina</taxon>
        <taxon>Leotiomycetes</taxon>
        <taxon>Helotiales</taxon>
        <taxon>Drepanopezizaceae</taxon>
        <taxon>Diplocarpon</taxon>
    </lineage>
</organism>
<evidence type="ECO:0000313" key="12">
    <source>
        <dbReference type="EMBL" id="OWP06928.1"/>
    </source>
</evidence>
<dbReference type="InterPro" id="IPR016162">
    <property type="entry name" value="Ald_DH_N"/>
</dbReference>
<dbReference type="OrthoDB" id="310895at2759"/>
<comment type="similarity">
    <text evidence="1 8">Belongs to the aldehyde dehydrogenase family.</text>
</comment>
<feature type="region of interest" description="Disordered" evidence="9">
    <location>
        <begin position="741"/>
        <end position="761"/>
    </location>
</feature>
<dbReference type="InterPro" id="IPR056186">
    <property type="entry name" value="PDZ_CPAF-rel"/>
</dbReference>
<evidence type="ECO:0000256" key="9">
    <source>
        <dbReference type="SAM" id="MobiDB-lite"/>
    </source>
</evidence>
<dbReference type="FunFam" id="3.40.605.10:FF:000007">
    <property type="entry name" value="NAD/NADP-dependent betaine aldehyde dehydrogenase"/>
    <property type="match status" value="1"/>
</dbReference>
<feature type="region of interest" description="Disordered" evidence="9">
    <location>
        <begin position="551"/>
        <end position="587"/>
    </location>
</feature>
<dbReference type="InParanoid" id="A0A218ZG28"/>